<dbReference type="Gene3D" id="2.30.30.830">
    <property type="match status" value="1"/>
</dbReference>
<feature type="transmembrane region" description="Helical" evidence="2">
    <location>
        <begin position="16"/>
        <end position="34"/>
    </location>
</feature>
<keyword evidence="2" id="KW-0472">Membrane</keyword>
<reference evidence="3 4" key="1">
    <citation type="journal article" date="2012" name="J. Bacteriol.">
        <title>Draft Genome Sequences for Two Metal-Reducing Pelosinus fermentans Strains Isolated from a Cr(VI)-Contaminated Site and for Type Strain R7.</title>
        <authorList>
            <person name="Brown S.D."/>
            <person name="Podar M."/>
            <person name="Klingeman D.M."/>
            <person name="Johnson C.M."/>
            <person name="Yang Z.K."/>
            <person name="Utturkar S.M."/>
            <person name="Land M.L."/>
            <person name="Mosher J.J."/>
            <person name="Hurt R.A.Jr."/>
            <person name="Phelps T.J."/>
            <person name="Palumbo A.V."/>
            <person name="Arkin A.P."/>
            <person name="Hazen T.C."/>
            <person name="Elias D.A."/>
        </authorList>
    </citation>
    <scope>NUCLEOTIDE SEQUENCE [LARGE SCALE GENOMIC DNA]</scope>
    <source>
        <strain evidence="3 4">B4</strain>
    </source>
</reference>
<organism evidence="3 4">
    <name type="scientific">Pelosinus fermentans B4</name>
    <dbReference type="NCBI Taxonomy" id="1149862"/>
    <lineage>
        <taxon>Bacteria</taxon>
        <taxon>Bacillati</taxon>
        <taxon>Bacillota</taxon>
        <taxon>Negativicutes</taxon>
        <taxon>Selenomonadales</taxon>
        <taxon>Sporomusaceae</taxon>
        <taxon>Pelosinus</taxon>
    </lineage>
</organism>
<feature type="region of interest" description="Disordered" evidence="1">
    <location>
        <begin position="86"/>
        <end position="111"/>
    </location>
</feature>
<proteinExistence type="predicted"/>
<evidence type="ECO:0000256" key="2">
    <source>
        <dbReference type="SAM" id="Phobius"/>
    </source>
</evidence>
<evidence type="ECO:0000313" key="3">
    <source>
        <dbReference type="EMBL" id="EIW18293.1"/>
    </source>
</evidence>
<accession>I8RFI7</accession>
<comment type="caution">
    <text evidence="3">The sequence shown here is derived from an EMBL/GenBank/DDBJ whole genome shotgun (WGS) entry which is preliminary data.</text>
</comment>
<protein>
    <submittedName>
        <fullName evidence="3">Pilus assembly protein PilP</fullName>
    </submittedName>
</protein>
<keyword evidence="4" id="KW-1185">Reference proteome</keyword>
<evidence type="ECO:0000256" key="1">
    <source>
        <dbReference type="SAM" id="MobiDB-lite"/>
    </source>
</evidence>
<dbReference type="AlphaFoldDB" id="I8RFI7"/>
<dbReference type="RefSeq" id="WP_007934437.1">
    <property type="nucleotide sequence ID" value="NZ_AKVJ01000027.1"/>
</dbReference>
<dbReference type="PATRIC" id="fig|1149862.3.peg.2433"/>
<evidence type="ECO:0000313" key="4">
    <source>
        <dbReference type="Proteomes" id="UP000004324"/>
    </source>
</evidence>
<dbReference type="OrthoDB" id="1683854at2"/>
<dbReference type="EMBL" id="AKVJ01000027">
    <property type="protein sequence ID" value="EIW18293.1"/>
    <property type="molecule type" value="Genomic_DNA"/>
</dbReference>
<gene>
    <name evidence="3" type="ORF">FB4_3467</name>
</gene>
<sequence length="187" mass="20834" precursor="true">MEKLKQLEKLTAKQRLRIMFVIGVTAIIVTFFFIPSKHLVAPSVVNKTTTPTVRNTDKVVMSVEHQHNGQLKRDPFASPSIVTDNLKTQKDNTSPAKSNNESVTAANPTSSLNRKEKIRLTGIINTKNQHVAVIQSDNKSKTYQLDEFIGTYQLISIQEDSIILKSGNSQMFLSLEPAGKGRVLNNE</sequence>
<keyword evidence="2" id="KW-0812">Transmembrane</keyword>
<dbReference type="Proteomes" id="UP000004324">
    <property type="component" value="Unassembled WGS sequence"/>
</dbReference>
<name>I8RFI7_9FIRM</name>
<keyword evidence="2" id="KW-1133">Transmembrane helix</keyword>